<evidence type="ECO:0000313" key="13">
    <source>
        <dbReference type="FlyBase" id="FBgn0031099"/>
    </source>
</evidence>
<evidence type="ECO:0000256" key="7">
    <source>
        <dbReference type="ARBA" id="ARBA00047647"/>
    </source>
</evidence>
<dbReference type="BioGRID-ORCS" id="33026">
    <property type="hits" value="0 hits in 1 CRISPR screen"/>
</dbReference>
<dbReference type="GO" id="GO:0046872">
    <property type="term" value="F:metal ion binding"/>
    <property type="evidence" value="ECO:0007669"/>
    <property type="project" value="UniProtKB-KW"/>
</dbReference>
<dbReference type="SUPFAM" id="SSF51338">
    <property type="entry name" value="Composite domain of metallo-dependent hydrolases"/>
    <property type="match status" value="1"/>
</dbReference>
<dbReference type="GO" id="GO:0008448">
    <property type="term" value="F:N-acetylglucosamine-6-phosphate deacetylase activity"/>
    <property type="evidence" value="ECO:0007669"/>
    <property type="project" value="UniProtKB-EC"/>
</dbReference>
<reference evidence="12 14" key="8">
    <citation type="journal article" date="2007" name="Science">
        <title>Sequence finishing and mapping of Drosophila melanogaster heterochromatin.</title>
        <authorList>
            <person name="Hoskins R.A."/>
            <person name="Carlson J.W."/>
            <person name="Kennedy C."/>
            <person name="Acevedo D."/>
            <person name="Evans-Holm M."/>
            <person name="Frise E."/>
            <person name="Wan K.H."/>
            <person name="Park S."/>
            <person name="Mendez-Lago M."/>
            <person name="Rossi F."/>
            <person name="Villasante A."/>
            <person name="Dimitri P."/>
            <person name="Karpen G.H."/>
            <person name="Celniker S.E."/>
        </authorList>
    </citation>
    <scope>NUCLEOTIDE SEQUENCE [LARGE SCALE GENOMIC DNA]</scope>
    <source>
        <strain evidence="14">Berkeley</strain>
    </source>
</reference>
<dbReference type="SMR" id="E1JJR9"/>
<dbReference type="Gene3D" id="3.20.20.140">
    <property type="entry name" value="Metal-dependent hydrolases"/>
    <property type="match status" value="1"/>
</dbReference>
<reference evidence="12 14" key="3">
    <citation type="journal article" date="2002" name="Genome Biol.">
        <title>Annotation of the Drosophila melanogaster euchromatic genome: a systematic review.</title>
        <authorList>
            <person name="Misra S."/>
            <person name="Crosby M.A."/>
            <person name="Mungall C.J."/>
            <person name="Matthews B.B."/>
            <person name="Campbell K.S."/>
            <person name="Hradecky P."/>
            <person name="Huang Y."/>
            <person name="Kaminker J.S."/>
            <person name="Millburn G.H."/>
            <person name="Prochnik S.E."/>
            <person name="Smith C.D."/>
            <person name="Tupy J.L."/>
            <person name="Whitfied E.J."/>
            <person name="Bayraktaroglu L."/>
            <person name="Berman B.P."/>
            <person name="Bettencourt B.R."/>
            <person name="Celniker S.E."/>
            <person name="de Grey A.D."/>
            <person name="Drysdale R.A."/>
            <person name="Harris N.L."/>
            <person name="Richter J."/>
            <person name="Russo S."/>
            <person name="Schroeder A.J."/>
            <person name="Shu S.Q."/>
            <person name="Stapleton M."/>
            <person name="Yamada C."/>
            <person name="Ashburner M."/>
            <person name="Gelbart W.M."/>
            <person name="Rubin G.M."/>
            <person name="Lewis S.E."/>
        </authorList>
    </citation>
    <scope>GENOME REANNOTATION</scope>
    <source>
        <strain evidence="14">Berkeley</strain>
    </source>
</reference>
<dbReference type="CDD" id="cd00854">
    <property type="entry name" value="NagA"/>
    <property type="match status" value="1"/>
</dbReference>
<dbReference type="PANTHER" id="PTHR11113">
    <property type="entry name" value="N-ACETYLGLUCOSAMINE-6-PHOSPHATE DEACETYLASE"/>
    <property type="match status" value="1"/>
</dbReference>
<dbReference type="PIRSF" id="PIRSF038994">
    <property type="entry name" value="NagA"/>
    <property type="match status" value="1"/>
</dbReference>
<dbReference type="InterPro" id="IPR003764">
    <property type="entry name" value="GlcNAc_6-P_deAcase"/>
</dbReference>
<dbReference type="Bgee" id="FBgn0031099">
    <property type="expression patterns" value="Expressed in adult class III enteroendocrine cell in adult midgut (Drosophila) and 196 other cell types or tissues"/>
</dbReference>
<dbReference type="GO" id="GO:0106279">
    <property type="term" value="P:negative regulation of UDP-N-acetylglucosamine biosynthetic process"/>
    <property type="evidence" value="ECO:0007669"/>
    <property type="project" value="UniProtKB-ARBA"/>
</dbReference>
<reference evidence="12 14" key="5">
    <citation type="journal article" date="2002" name="Genome Biol.">
        <title>Heterochromatic sequences in a Drosophila whole-genome shotgun assembly.</title>
        <authorList>
            <person name="Hoskins R.A."/>
            <person name="Smith C.D."/>
            <person name="Carlson J.W."/>
            <person name="Carvalho A.B."/>
            <person name="Halpern A."/>
            <person name="Kaminker J.S."/>
            <person name="Kennedy C."/>
            <person name="Mungall C.J."/>
            <person name="Sullivan B.A."/>
            <person name="Sutton G.G."/>
            <person name="Yasuhara J.C."/>
            <person name="Wakimoto B.T."/>
            <person name="Myers E.W."/>
            <person name="Celniker S.E."/>
            <person name="Rubin G.M."/>
            <person name="Karpen G.H."/>
        </authorList>
    </citation>
    <scope>NUCLEOTIDE SEQUENCE [LARGE SCALE GENOMIC DNA]</scope>
    <source>
        <strain evidence="14">Berkeley</strain>
    </source>
</reference>
<dbReference type="FunFam" id="3.20.20.140:FF:000023">
    <property type="entry name" value="N-acetylglucosamine-6-phosphate deacetylase"/>
    <property type="match status" value="1"/>
</dbReference>
<reference evidence="12 14" key="9">
    <citation type="journal article" date="2015" name="G3 (Bethesda)">
        <title>Gene Model Annotations for Drosophila melanogaster: Impact of High-Throughput Data.</title>
        <authorList>
            <consortium name="FlyBase Consortium"/>
            <person name="Matthews B.B."/>
            <person name="Dos Santos G."/>
            <person name="Crosby M.A."/>
            <person name="Emmert D.B."/>
            <person name="St Pierre S.E."/>
            <person name="Gramates L.S."/>
            <person name="Zhou P."/>
            <person name="Schroeder A.J."/>
            <person name="Falls K."/>
            <person name="Strelets V."/>
            <person name="Russo S.M."/>
            <person name="Gelbart W.M."/>
            <person name="null"/>
        </authorList>
    </citation>
    <scope>NUCLEOTIDE SEQUENCE [LARGE SCALE GENOMIC DNA]</scope>
    <source>
        <strain evidence="14">Berkeley</strain>
    </source>
</reference>
<evidence type="ECO:0000256" key="1">
    <source>
        <dbReference type="ARBA" id="ARBA00010716"/>
    </source>
</evidence>
<dbReference type="AGR" id="FB:FBgn0031099"/>
<dbReference type="DNASU" id="33026"/>
<dbReference type="VEuPathDB" id="VectorBase:FBgn0031099"/>
<gene>
    <name evidence="12" type="primary">Dmel\CG17065</name>
    <name evidence="12" type="synonym">Amdhd2</name>
    <name evidence="12 13" type="ORF">CG17065</name>
    <name evidence="12" type="ORF">Dmel_CG17065</name>
</gene>
<keyword evidence="4 10" id="KW-0479">Metal-binding</keyword>
<sequence>MDVRIKCNSEEPESPEQKILASSQRLLQFTNCRLVRDHRIIHDDLWVRDGRIVNPEPVFFDERTKAHCRIDCGGAIIAPGYIDLQINGGYGVDFSYDTETIEEGVATVARGLVKSGVTSFCPTLVTSPSDSYHTILPRIPAEVPKGAGILGIHAEGPFINPQKKGAHPEHCIQTIDKRDHSNVTFRLPRLKGLSTLKETYGSLERIKIITLAPEKVTDPEVIGQLVERGITVALGHSMASLSDGERAVQQGATLITHLFNAMLPFHHRDPGLVGLLASDAVPHGRTVYFGIISDGVHTHPAALRIAYRTHPQGLILVTDAISALGLEEGVHHIGQLPLQVKQGKAFIAGTETLCGSIAPMDECVRIFQKATDCSVVYAIEAATLHPAQCLKIEKQKGTLDFGSDADFVLLDDQLRVLSTWIAGVCVHRTVK</sequence>
<evidence type="ECO:0000256" key="8">
    <source>
        <dbReference type="PIRSR" id="PIRSR038994-1"/>
    </source>
</evidence>
<reference evidence="12 14" key="7">
    <citation type="journal article" date="2007" name="Science">
        <title>The Release 5.1 annotation of Drosophila melanogaster heterochromatin.</title>
        <authorList>
            <person name="Smith C.D."/>
            <person name="Shu S."/>
            <person name="Mungall C.J."/>
            <person name="Karpen G.H."/>
        </authorList>
    </citation>
    <scope>NUCLEOTIDE SEQUENCE [LARGE SCALE GENOMIC DNA]</scope>
    <source>
        <strain evidence="14">Berkeley</strain>
    </source>
</reference>
<evidence type="ECO:0000256" key="10">
    <source>
        <dbReference type="PIRSR" id="PIRSR038994-3"/>
    </source>
</evidence>
<evidence type="ECO:0000259" key="11">
    <source>
        <dbReference type="Pfam" id="PF01979"/>
    </source>
</evidence>
<feature type="binding site" evidence="9">
    <location>
        <position position="268"/>
    </location>
    <ligand>
        <name>substrate</name>
    </ligand>
</feature>
<evidence type="ECO:0000256" key="2">
    <source>
        <dbReference type="ARBA" id="ARBA00011899"/>
    </source>
</evidence>
<accession>E1JJR9</accession>
<evidence type="ECO:0000256" key="3">
    <source>
        <dbReference type="ARBA" id="ARBA00018029"/>
    </source>
</evidence>
<dbReference type="NCBIfam" id="TIGR00221">
    <property type="entry name" value="nagA"/>
    <property type="match status" value="1"/>
</dbReference>
<dbReference type="GO" id="GO:0006044">
    <property type="term" value="P:N-acetylglucosamine metabolic process"/>
    <property type="evidence" value="ECO:0007669"/>
    <property type="project" value="InterPro"/>
</dbReference>
<dbReference type="EC" id="3.5.1.25" evidence="2"/>
<dbReference type="GeneID" id="33026"/>
<feature type="binding site" evidence="10">
    <location>
        <position position="236"/>
    </location>
    <ligand>
        <name>Zn(2+)</name>
        <dbReference type="ChEBI" id="CHEBI:29105"/>
    </ligand>
</feature>
<reference evidence="12 14" key="1">
    <citation type="journal article" date="2000" name="Science">
        <title>The genome sequence of Drosophila melanogaster.</title>
        <authorList>
            <person name="Adams M.D."/>
            <person name="Celniker S.E."/>
            <person name="Holt R.A."/>
            <person name="Evans C.A."/>
            <person name="Gocayne J.D."/>
            <person name="Amanatides P.G."/>
            <person name="Scherer S.E."/>
            <person name="Li P.W."/>
            <person name="Hoskins R.A."/>
            <person name="Galle R.F."/>
            <person name="George R.A."/>
            <person name="Lewis S.E."/>
            <person name="Richards S."/>
            <person name="Ashburner M."/>
            <person name="Henderson S.N."/>
            <person name="Sutton G.G."/>
            <person name="Wortman J.R."/>
            <person name="Yandell M.D."/>
            <person name="Zhang Q."/>
            <person name="Chen L.X."/>
            <person name="Brandon R.C."/>
            <person name="Rogers Y.H."/>
            <person name="Blazej R.G."/>
            <person name="Champe M."/>
            <person name="Pfeiffer B.D."/>
            <person name="Wan K.H."/>
            <person name="Doyle C."/>
            <person name="Baxter E.G."/>
            <person name="Helt G."/>
            <person name="Nelson C.R."/>
            <person name="Gabor G.L."/>
            <person name="Abril J.F."/>
            <person name="Agbayani A."/>
            <person name="An H.J."/>
            <person name="Andrews-Pfannkoch C."/>
            <person name="Baldwin D."/>
            <person name="Ballew R.M."/>
            <person name="Basu A."/>
            <person name="Baxendale J."/>
            <person name="Bayraktaroglu L."/>
            <person name="Beasley E.M."/>
            <person name="Beeson K.Y."/>
            <person name="Benos P.V."/>
            <person name="Berman B.P."/>
            <person name="Bhandari D."/>
            <person name="Bolshakov S."/>
            <person name="Borkova D."/>
            <person name="Botchan M.R."/>
            <person name="Bouck J."/>
            <person name="Brokstein P."/>
            <person name="Brottier P."/>
            <person name="Burtis K.C."/>
            <person name="Busam D.A."/>
            <person name="Butler H."/>
            <person name="Cadieu E."/>
            <person name="Center A."/>
            <person name="Chandra I."/>
            <person name="Cherry J.M."/>
            <person name="Cawley S."/>
            <person name="Dahlke C."/>
            <person name="Davenport L.B."/>
            <person name="Davies P."/>
            <person name="de Pablos B."/>
            <person name="Delcher A."/>
            <person name="Deng Z."/>
            <person name="Mays A.D."/>
            <person name="Dew I."/>
            <person name="Dietz S.M."/>
            <person name="Dodson K."/>
            <person name="Doup L.E."/>
            <person name="Downes M."/>
            <person name="Dugan-Rocha S."/>
            <person name="Dunkov B.C."/>
            <person name="Dunn P."/>
            <person name="Durbin K.J."/>
            <person name="Evangelista C.C."/>
            <person name="Ferraz C."/>
            <person name="Ferriera S."/>
            <person name="Fleischmann W."/>
            <person name="Fosler C."/>
            <person name="Gabrielian A.E."/>
            <person name="Garg N.S."/>
            <person name="Gelbart W.M."/>
            <person name="Glasser K."/>
            <person name="Glodek A."/>
            <person name="Gong F."/>
            <person name="Gorrell J.H."/>
            <person name="Gu Z."/>
            <person name="Guan P."/>
            <person name="Harris M."/>
            <person name="Harris N.L."/>
            <person name="Harvey D."/>
            <person name="Heiman T.J."/>
            <person name="Hernandez J.R."/>
            <person name="Houck J."/>
            <person name="Hostin D."/>
            <person name="Houston K.A."/>
            <person name="Howland T.J."/>
            <person name="Wei M.H."/>
            <person name="Ibegwam C."/>
            <person name="Jalali M."/>
            <person name="Kalush F."/>
            <person name="Karpen G.H."/>
            <person name="Ke Z."/>
            <person name="Kennison J.A."/>
            <person name="Ketchum K.A."/>
            <person name="Kimmel B.E."/>
            <person name="Kodira C.D."/>
            <person name="Kraft C."/>
            <person name="Kravitz S."/>
            <person name="Kulp D."/>
            <person name="Lai Z."/>
            <person name="Lasko P."/>
            <person name="Lei Y."/>
            <person name="Levitsky A.A."/>
            <person name="Li J."/>
            <person name="Li Z."/>
            <person name="Liang Y."/>
            <person name="Lin X."/>
            <person name="Liu X."/>
            <person name="Mattei B."/>
            <person name="McIntosh T.C."/>
            <person name="McLeod M.P."/>
            <person name="McPherson D."/>
            <person name="Merkulov G."/>
            <person name="Milshina N.V."/>
            <person name="Mobarry C."/>
            <person name="Morris J."/>
            <person name="Moshrefi A."/>
            <person name="Mount S.M."/>
            <person name="Moy M."/>
            <person name="Murphy B."/>
            <person name="Murphy L."/>
            <person name="Muzny D.M."/>
            <person name="Nelson D.L."/>
            <person name="Nelson D.R."/>
            <person name="Nelson K.A."/>
            <person name="Nixon K."/>
            <person name="Nusskern D.R."/>
            <person name="Pacleb J.M."/>
            <person name="Palazzolo M."/>
            <person name="Pittman G.S."/>
            <person name="Pan S."/>
            <person name="Pollard J."/>
            <person name="Puri V."/>
            <person name="Reese M.G."/>
            <person name="Reinert K."/>
            <person name="Remington K."/>
            <person name="Saunders R.D."/>
            <person name="Scheeler F."/>
            <person name="Shen H."/>
            <person name="Shue B.C."/>
            <person name="Siden-Kiamos I."/>
            <person name="Simpson M."/>
            <person name="Skupski M.P."/>
            <person name="Smith T."/>
            <person name="Spier E."/>
            <person name="Spradling A.C."/>
            <person name="Stapleton M."/>
            <person name="Strong R."/>
            <person name="Sun E."/>
            <person name="Svirskas R."/>
            <person name="Tector C."/>
            <person name="Turner R."/>
            <person name="Venter E."/>
            <person name="Wang A.H."/>
            <person name="Wang X."/>
            <person name="Wang Z.Y."/>
            <person name="Wassarman D.A."/>
            <person name="Weinstock G.M."/>
            <person name="Weissenbach J."/>
            <person name="Williams S.M."/>
            <person name="WoodageT"/>
            <person name="Worley K.C."/>
            <person name="Wu D."/>
            <person name="Yang S."/>
            <person name="Yao Q.A."/>
            <person name="Ye J."/>
            <person name="Yeh R.F."/>
            <person name="Zaveri J.S."/>
            <person name="Zhan M."/>
            <person name="Zhang G."/>
            <person name="Zhao Q."/>
            <person name="Zheng L."/>
            <person name="Zheng X.H."/>
            <person name="Zhong F.N."/>
            <person name="Zhong W."/>
            <person name="Zhou X."/>
            <person name="Zhu S."/>
            <person name="Zhu X."/>
            <person name="Smith H.O."/>
            <person name="Gibbs R.A."/>
            <person name="Myers E.W."/>
            <person name="Rubin G.M."/>
            <person name="Venter J.C."/>
        </authorList>
    </citation>
    <scope>NUCLEOTIDE SEQUENCE [LARGE SCALE GENOMIC DNA]</scope>
    <source>
        <strain evidence="14">Berkeley</strain>
    </source>
</reference>
<dbReference type="FlyBase" id="FBgn0031099">
    <property type="gene designation" value="CG17065"/>
</dbReference>
<dbReference type="GO" id="GO:0019262">
    <property type="term" value="P:N-acetylneuraminate catabolic process"/>
    <property type="evidence" value="ECO:0007669"/>
    <property type="project" value="UniProtKB-ARBA"/>
</dbReference>
<dbReference type="OrthoDB" id="10264777at2759"/>
<dbReference type="InterPro" id="IPR032466">
    <property type="entry name" value="Metal_Hydrolase"/>
</dbReference>
<evidence type="ECO:0000256" key="4">
    <source>
        <dbReference type="ARBA" id="ARBA00022723"/>
    </source>
</evidence>
<reference evidence="12 14" key="4">
    <citation type="journal article" date="2002" name="Genome Biol.">
        <title>The transposable elements of the Drosophila melanogaster euchromatin: a genomics perspective.</title>
        <authorList>
            <person name="Kaminker J.S."/>
            <person name="Bergman C.M."/>
            <person name="Kronmiller B."/>
            <person name="Carlson J."/>
            <person name="Svirskas R."/>
            <person name="Patel S."/>
            <person name="Frise E."/>
            <person name="Wheeler D.A."/>
            <person name="Lewis S.E."/>
            <person name="Rubin G.M."/>
            <person name="Ashburner M."/>
            <person name="Celniker S.E."/>
        </authorList>
    </citation>
    <scope>NUCLEOTIDE SEQUENCE [LARGE SCALE GENOMIC DNA]</scope>
    <source>
        <strain evidence="14">Berkeley</strain>
    </source>
</reference>
<feature type="active site" description="Proton donor/acceptor" evidence="8">
    <location>
        <position position="319"/>
    </location>
</feature>
<dbReference type="InterPro" id="IPR006680">
    <property type="entry name" value="Amidohydro-rel"/>
</dbReference>
<dbReference type="Proteomes" id="UP000000803">
    <property type="component" value="Chromosome X"/>
</dbReference>
<dbReference type="PhylomeDB" id="E1JJR9"/>
<comment type="catalytic activity">
    <reaction evidence="7">
        <text>N-acetyl-D-glucosamine 6-phosphate + H2O = D-glucosamine 6-phosphate + acetate</text>
        <dbReference type="Rhea" id="RHEA:22936"/>
        <dbReference type="ChEBI" id="CHEBI:15377"/>
        <dbReference type="ChEBI" id="CHEBI:30089"/>
        <dbReference type="ChEBI" id="CHEBI:57513"/>
        <dbReference type="ChEBI" id="CHEBI:58725"/>
        <dbReference type="EC" id="3.5.1.25"/>
    </reaction>
</comment>
<reference evidence="12 14" key="6">
    <citation type="journal article" date="2005" name="PLoS Comput. Biol.">
        <title>Combined evidence annotation of transposable elements in genome sequences.</title>
        <authorList>
            <person name="Quesneville H."/>
            <person name="Bergman C.M."/>
            <person name="Andrieu O."/>
            <person name="Autard D."/>
            <person name="Nouaud D."/>
            <person name="Ashburner M."/>
            <person name="Anxolabehere D."/>
        </authorList>
    </citation>
    <scope>NUCLEOTIDE SEQUENCE [LARGE SCALE GENOMIC DNA]</scope>
    <source>
        <strain evidence="14">Berkeley</strain>
    </source>
</reference>
<name>E1JJR9_DROME</name>
<dbReference type="EMBL" id="AE014298">
    <property type="protein sequence ID" value="ACZ95338.1"/>
    <property type="molecule type" value="Genomic_DNA"/>
</dbReference>
<keyword evidence="6" id="KW-0119">Carbohydrate metabolism</keyword>
<evidence type="ECO:0000256" key="5">
    <source>
        <dbReference type="ARBA" id="ARBA00022801"/>
    </source>
</evidence>
<protein>
    <recommendedName>
        <fullName evidence="3">N-acetylglucosamine-6-phosphate deacetylase</fullName>
        <ecNumber evidence="2">3.5.1.25</ecNumber>
    </recommendedName>
</protein>
<dbReference type="ExpressionAtlas" id="E1JJR9">
    <property type="expression patterns" value="baseline and differential"/>
</dbReference>
<dbReference type="InterPro" id="IPR011059">
    <property type="entry name" value="Metal-dep_hydrolase_composite"/>
</dbReference>
<feature type="binding site" evidence="9">
    <location>
        <position position="166"/>
    </location>
    <ligand>
        <name>substrate</name>
    </ligand>
</feature>
<feature type="binding site" evidence="10">
    <location>
        <position position="155"/>
    </location>
    <ligand>
        <name>Zn(2+)</name>
        <dbReference type="ChEBI" id="CHEBI:29105"/>
    </ligand>
</feature>
<dbReference type="SUPFAM" id="SSF51556">
    <property type="entry name" value="Metallo-dependent hydrolases"/>
    <property type="match status" value="1"/>
</dbReference>
<feature type="binding site" evidence="9">
    <location>
        <begin position="353"/>
        <end position="355"/>
    </location>
    <ligand>
        <name>substrate</name>
    </ligand>
</feature>
<dbReference type="AlphaFoldDB" id="E1JJR9"/>
<evidence type="ECO:0000256" key="6">
    <source>
        <dbReference type="ARBA" id="ARBA00023277"/>
    </source>
</evidence>
<evidence type="ECO:0000256" key="9">
    <source>
        <dbReference type="PIRSR" id="PIRSR038994-2"/>
    </source>
</evidence>
<dbReference type="OMA" id="PCRKGAH"/>
<reference evidence="12 14" key="2">
    <citation type="journal article" date="2002" name="Genome Biol.">
        <title>Finishing a whole-genome shotgun: release 3 of the Drosophila melanogaster euchromatic genome sequence.</title>
        <authorList>
            <person name="Celniker S.E."/>
            <person name="Wheeler D.A."/>
            <person name="Kronmiller B."/>
            <person name="Carlson J.W."/>
            <person name="Halpern A."/>
            <person name="Patel S."/>
            <person name="Adams M."/>
            <person name="Champe M."/>
            <person name="Dugan S.P."/>
            <person name="Frise E."/>
            <person name="Hodgson A."/>
            <person name="George R.A."/>
            <person name="Hoskins R.A."/>
            <person name="Laverty T."/>
            <person name="Muzny D.M."/>
            <person name="Nelson C.R."/>
            <person name="Pacleb J.M."/>
            <person name="Park S."/>
            <person name="Pfeiffer B.D."/>
            <person name="Richards S."/>
            <person name="Sodergren E.J."/>
            <person name="Svirskas R."/>
            <person name="Tabor P.E."/>
            <person name="Wan K."/>
            <person name="Stapleton M."/>
            <person name="Sutton G.G."/>
            <person name="Venter C."/>
            <person name="Weinstock G."/>
            <person name="Scherer S.E."/>
            <person name="Myers E.W."/>
            <person name="Gibbs R.A."/>
            <person name="Rubin G.M."/>
        </authorList>
    </citation>
    <scope>NUCLEOTIDE SEQUENCE [LARGE SCALE GENOMIC DNA]</scope>
    <source>
        <strain evidence="14">Berkeley</strain>
    </source>
</reference>
<keyword evidence="14" id="KW-1185">Reference proteome</keyword>
<feature type="domain" description="Amidohydrolase-related" evidence="11">
    <location>
        <begin position="76"/>
        <end position="423"/>
    </location>
</feature>
<proteinExistence type="inferred from homology"/>
<comment type="similarity">
    <text evidence="1">Belongs to the metallo-dependent hydrolases superfamily. NagA family.</text>
</comment>
<dbReference type="Gene3D" id="2.30.40.10">
    <property type="entry name" value="Urease, subunit C, domain 1"/>
    <property type="match status" value="1"/>
</dbReference>
<feature type="binding site" evidence="10">
    <location>
        <position position="257"/>
    </location>
    <ligand>
        <name>Zn(2+)</name>
        <dbReference type="ChEBI" id="CHEBI:29105"/>
    </ligand>
</feature>
<keyword evidence="5 12" id="KW-0378">Hydrolase</keyword>
<comment type="cofactor">
    <cofactor evidence="10">
        <name>a divalent metal cation</name>
        <dbReference type="ChEBI" id="CHEBI:60240"/>
    </cofactor>
    <text evidence="10">Binds 1 divalent metal cation per subunit.</text>
</comment>
<reference evidence="12 14" key="10">
    <citation type="journal article" date="2015" name="G3 (Bethesda)">
        <title>Gene Model Annotations for Drosophila melanogaster: The Rule-Benders.</title>
        <authorList>
            <consortium name="FlyBase Consortium"/>
            <person name="Crosby M.A."/>
            <person name="Gramates L.S."/>
            <person name="Dos Santos G."/>
            <person name="Matthews B.B."/>
            <person name="St Pierre S.E."/>
            <person name="Zhou P."/>
            <person name="Schroeder A.J."/>
            <person name="Falls K."/>
            <person name="Emmert D.B."/>
            <person name="Russo S.M."/>
            <person name="Gelbart W.M."/>
            <person name="null"/>
        </authorList>
    </citation>
    <scope>NUCLEOTIDE SEQUENCE [LARGE SCALE GENOMIC DNA]</scope>
    <source>
        <strain evidence="14">Berkeley</strain>
    </source>
</reference>
<dbReference type="RefSeq" id="NP_001162805.1">
    <property type="nucleotide sequence ID" value="NM_001169334.1"/>
</dbReference>
<evidence type="ECO:0000313" key="12">
    <source>
        <dbReference type="EMBL" id="ACZ95338.1"/>
    </source>
</evidence>
<organism evidence="12 14">
    <name type="scientific">Drosophila melanogaster</name>
    <name type="common">Fruit fly</name>
    <dbReference type="NCBI Taxonomy" id="7227"/>
    <lineage>
        <taxon>Eukaryota</taxon>
        <taxon>Metazoa</taxon>
        <taxon>Ecdysozoa</taxon>
        <taxon>Arthropoda</taxon>
        <taxon>Hexapoda</taxon>
        <taxon>Insecta</taxon>
        <taxon>Pterygota</taxon>
        <taxon>Neoptera</taxon>
        <taxon>Endopterygota</taxon>
        <taxon>Diptera</taxon>
        <taxon>Brachycera</taxon>
        <taxon>Muscomorpha</taxon>
        <taxon>Ephydroidea</taxon>
        <taxon>Drosophilidae</taxon>
        <taxon>Drosophila</taxon>
        <taxon>Sophophora</taxon>
    </lineage>
</organism>
<reference evidence="12 14" key="11">
    <citation type="journal article" date="2015" name="Genome Res.">
        <title>The Release 6 reference sequence of the Drosophila melanogaster genome.</title>
        <authorList>
            <person name="Hoskins R.A."/>
            <person name="Carlson J.W."/>
            <person name="Wan K.H."/>
            <person name="Park S."/>
            <person name="Mendez I."/>
            <person name="Galle S.E."/>
            <person name="Booth B.W."/>
            <person name="Pfeiffer B.D."/>
            <person name="George R.A."/>
            <person name="Svirskas R."/>
            <person name="Krzywinski M."/>
            <person name="Schein J."/>
            <person name="Accardo M.C."/>
            <person name="Damia E."/>
            <person name="Messina G."/>
            <person name="Mendez-Lago M."/>
            <person name="de Pablos B."/>
            <person name="Demakova O.V."/>
            <person name="Andreyeva E.N."/>
            <person name="Boldyreva L.V."/>
            <person name="Marra M."/>
            <person name="Carvalho A.B."/>
            <person name="Dimitri P."/>
            <person name="Villasante A."/>
            <person name="Zhimulev I.F."/>
            <person name="Rubin G.M."/>
            <person name="Karpen G.H."/>
            <person name="Celniker S.E."/>
        </authorList>
    </citation>
    <scope>NUCLEOTIDE SEQUENCE [LARGE SCALE GENOMIC DNA]</scope>
    <source>
        <strain evidence="14">Berkeley</strain>
    </source>
</reference>
<dbReference type="PANTHER" id="PTHR11113:SF14">
    <property type="entry name" value="N-ACETYLGLUCOSAMINE-6-PHOSPHATE DEACETYLASE"/>
    <property type="match status" value="1"/>
</dbReference>
<feature type="binding site" evidence="9">
    <location>
        <begin position="260"/>
        <end position="261"/>
    </location>
    <ligand>
        <name>substrate</name>
    </ligand>
</feature>
<feature type="binding site" evidence="9">
    <location>
        <position position="297"/>
    </location>
    <ligand>
        <name>substrate</name>
    </ligand>
</feature>
<dbReference type="Pfam" id="PF01979">
    <property type="entry name" value="Amidohydro_1"/>
    <property type="match status" value="1"/>
</dbReference>
<evidence type="ECO:0000313" key="14">
    <source>
        <dbReference type="Proteomes" id="UP000000803"/>
    </source>
</evidence>